<dbReference type="RefSeq" id="WP_092548512.1">
    <property type="nucleotide sequence ID" value="NZ_FNPZ01000001.1"/>
</dbReference>
<accession>A0A1H3KLT9</accession>
<keyword evidence="2" id="KW-1185">Reference proteome</keyword>
<sequence length="59" mass="6273">MTAGENIKKGAENTKNVTDKVVDAVEEKVNQVTDAVEGAFHKAGDKIHAAASQDTPHQK</sequence>
<dbReference type="EMBL" id="FNPZ01000001">
    <property type="protein sequence ID" value="SDY52695.1"/>
    <property type="molecule type" value="Genomic_DNA"/>
</dbReference>
<dbReference type="Proteomes" id="UP000198891">
    <property type="component" value="Unassembled WGS sequence"/>
</dbReference>
<name>A0A1H3KLT9_9MICO</name>
<evidence type="ECO:0000313" key="1">
    <source>
        <dbReference type="EMBL" id="SDY52695.1"/>
    </source>
</evidence>
<reference evidence="1 2" key="1">
    <citation type="submission" date="2016-10" db="EMBL/GenBank/DDBJ databases">
        <authorList>
            <person name="de Groot N.N."/>
        </authorList>
    </citation>
    <scope>NUCLEOTIDE SEQUENCE [LARGE SCALE GENOMIC DNA]</scope>
    <source>
        <strain evidence="1 2">CGMCC 4.3491</strain>
    </source>
</reference>
<proteinExistence type="predicted"/>
<dbReference type="OrthoDB" id="9957814at2"/>
<gene>
    <name evidence="1" type="ORF">SAMN05216554_0600</name>
</gene>
<protein>
    <submittedName>
        <fullName evidence="1">Uncharacterized protein</fullName>
    </submittedName>
</protein>
<organism evidence="1 2">
    <name type="scientific">Herbiconiux ginsengi</name>
    <dbReference type="NCBI Taxonomy" id="381665"/>
    <lineage>
        <taxon>Bacteria</taxon>
        <taxon>Bacillati</taxon>
        <taxon>Actinomycetota</taxon>
        <taxon>Actinomycetes</taxon>
        <taxon>Micrococcales</taxon>
        <taxon>Microbacteriaceae</taxon>
        <taxon>Herbiconiux</taxon>
    </lineage>
</organism>
<dbReference type="STRING" id="381665.SAMN05216554_0600"/>
<dbReference type="AlphaFoldDB" id="A0A1H3KLT9"/>
<evidence type="ECO:0000313" key="2">
    <source>
        <dbReference type="Proteomes" id="UP000198891"/>
    </source>
</evidence>